<dbReference type="InterPro" id="IPR051543">
    <property type="entry name" value="Serine_Peptidase_S9A"/>
</dbReference>
<evidence type="ECO:0000313" key="8">
    <source>
        <dbReference type="Proteomes" id="UP000326354"/>
    </source>
</evidence>
<evidence type="ECO:0000259" key="6">
    <source>
        <dbReference type="Pfam" id="PF02897"/>
    </source>
</evidence>
<dbReference type="InterPro" id="IPR002470">
    <property type="entry name" value="Peptidase_S9A"/>
</dbReference>
<name>A0A5S9F3E8_UABAM</name>
<dbReference type="Proteomes" id="UP000326354">
    <property type="component" value="Chromosome"/>
</dbReference>
<dbReference type="RefSeq" id="WP_151968805.1">
    <property type="nucleotide sequence ID" value="NZ_AP019860.1"/>
</dbReference>
<keyword evidence="4" id="KW-0720">Serine protease</keyword>
<keyword evidence="8" id="KW-1185">Reference proteome</keyword>
<feature type="domain" description="Peptidase S9A N-terminal" evidence="6">
    <location>
        <begin position="21"/>
        <end position="418"/>
    </location>
</feature>
<dbReference type="FunFam" id="3.40.50.1820:FF:000005">
    <property type="entry name" value="Prolyl endopeptidase"/>
    <property type="match status" value="1"/>
</dbReference>
<keyword evidence="2" id="KW-0645">Protease</keyword>
<dbReference type="PANTHER" id="PTHR11757:SF19">
    <property type="entry name" value="PROLYL ENDOPEPTIDASE-LIKE"/>
    <property type="match status" value="1"/>
</dbReference>
<dbReference type="Gene3D" id="3.40.50.1820">
    <property type="entry name" value="alpha/beta hydrolase"/>
    <property type="match status" value="1"/>
</dbReference>
<evidence type="ECO:0000313" key="7">
    <source>
        <dbReference type="EMBL" id="BBM84665.1"/>
    </source>
</evidence>
<dbReference type="OrthoDB" id="9801421at2"/>
<protein>
    <submittedName>
        <fullName evidence="7">Oligopeptidase B</fullName>
    </submittedName>
</protein>
<dbReference type="SUPFAM" id="SSF53474">
    <property type="entry name" value="alpha/beta-Hydrolases"/>
    <property type="match status" value="1"/>
</dbReference>
<dbReference type="EMBL" id="AP019860">
    <property type="protein sequence ID" value="BBM84665.1"/>
    <property type="molecule type" value="Genomic_DNA"/>
</dbReference>
<evidence type="ECO:0000256" key="2">
    <source>
        <dbReference type="ARBA" id="ARBA00022670"/>
    </source>
</evidence>
<dbReference type="InterPro" id="IPR001375">
    <property type="entry name" value="Peptidase_S9_cat"/>
</dbReference>
<dbReference type="SUPFAM" id="SSF50993">
    <property type="entry name" value="Peptidase/esterase 'gauge' domain"/>
    <property type="match status" value="1"/>
</dbReference>
<evidence type="ECO:0000256" key="3">
    <source>
        <dbReference type="ARBA" id="ARBA00022801"/>
    </source>
</evidence>
<dbReference type="Pfam" id="PF00326">
    <property type="entry name" value="Peptidase_S9"/>
    <property type="match status" value="1"/>
</dbReference>
<dbReference type="InterPro" id="IPR029058">
    <property type="entry name" value="AB_hydrolase_fold"/>
</dbReference>
<sequence length="697" mass="80795">MSRFCIVLAMFFLCLNAEEAPKAKRVKKEMTIHEHTRTDYYYWMRNRESKEVKDYLNAENAYVDSVMGYTKDFQEKLFKEITGRIPQTDKSVPYFLNGYYYYSRFSEGQEYPIYCRKKGSLENKEQILIDANKLAEGHSFYRAAGLKVSPNNAILAFAEDTLGRRKYTIRFKNLETGEMRKETIANTTGSVVWANDNKTLYYTVKDAALRAYKIMQYQLGSEEHKEIYHEKDATFSTWVSKSKSQRFIIIGSYSTLSQEYRVMDADKPGSEFHVIQPRKRNLEYSIAHYGDKFYILTNHEAQNFRLMSAPLDKTTMENWSEVIAHRKDVLLENIEIFADYLVVQERKDGLTHLHIVPWDQKQKDYFIDFGEETYTVGLDVNLEFNTKILRYNYTSLTTPDSVVDFNMDNKNKNLLKQREVVGGYDASLYKAERLYATARDGVKVPVSLVYKKSLRKEHNPLLLYAYGSYGYSMDVYFSSTRLSLLDRGVIFAIAHIRGGQEMGRHWYEDGKLLKKKNTFTDFIDCGKYLIENKYTTKDMLFGEGGSAGGLLMGAVANMSPQTFKGILASVPFVDVVTTMLDDSIPLTTGEYDEWGNPNIKKYYDYMLSYSPYDQVTAQDYPAMLVTTGFHDSQVQYWEPAKWVAKLRHHKTDDNVLLFQTDMTSGHSGASGRFQRYRSVALEYAFIFHLLGQVPQKK</sequence>
<dbReference type="KEGG" id="uam:UABAM_03026"/>
<evidence type="ECO:0000259" key="5">
    <source>
        <dbReference type="Pfam" id="PF00326"/>
    </source>
</evidence>
<dbReference type="GO" id="GO:0004252">
    <property type="term" value="F:serine-type endopeptidase activity"/>
    <property type="evidence" value="ECO:0007669"/>
    <property type="project" value="InterPro"/>
</dbReference>
<organism evidence="7 8">
    <name type="scientific">Uabimicrobium amorphum</name>
    <dbReference type="NCBI Taxonomy" id="2596890"/>
    <lineage>
        <taxon>Bacteria</taxon>
        <taxon>Pseudomonadati</taxon>
        <taxon>Planctomycetota</taxon>
        <taxon>Candidatus Uabimicrobiia</taxon>
        <taxon>Candidatus Uabimicrobiales</taxon>
        <taxon>Candidatus Uabimicrobiaceae</taxon>
        <taxon>Candidatus Uabimicrobium</taxon>
    </lineage>
</organism>
<reference evidence="7 8" key="1">
    <citation type="submission" date="2019-08" db="EMBL/GenBank/DDBJ databases">
        <title>Complete genome sequence of Candidatus Uab amorphum.</title>
        <authorList>
            <person name="Shiratori T."/>
            <person name="Suzuki S."/>
            <person name="Kakizawa Y."/>
            <person name="Ishida K."/>
        </authorList>
    </citation>
    <scope>NUCLEOTIDE SEQUENCE [LARGE SCALE GENOMIC DNA]</scope>
    <source>
        <strain evidence="7 8">SRT547</strain>
    </source>
</reference>
<dbReference type="PANTHER" id="PTHR11757">
    <property type="entry name" value="PROTEASE FAMILY S9A OLIGOPEPTIDASE"/>
    <property type="match status" value="1"/>
</dbReference>
<accession>A0A5S9F3E8</accession>
<evidence type="ECO:0000256" key="4">
    <source>
        <dbReference type="ARBA" id="ARBA00022825"/>
    </source>
</evidence>
<keyword evidence="3" id="KW-0378">Hydrolase</keyword>
<dbReference type="Pfam" id="PF02897">
    <property type="entry name" value="Peptidase_S9_N"/>
    <property type="match status" value="1"/>
</dbReference>
<dbReference type="AlphaFoldDB" id="A0A5S9F3E8"/>
<dbReference type="GO" id="GO:0006508">
    <property type="term" value="P:proteolysis"/>
    <property type="evidence" value="ECO:0007669"/>
    <property type="project" value="UniProtKB-KW"/>
</dbReference>
<dbReference type="Gene3D" id="2.130.10.120">
    <property type="entry name" value="Prolyl oligopeptidase, N-terminal domain"/>
    <property type="match status" value="1"/>
</dbReference>
<evidence type="ECO:0000256" key="1">
    <source>
        <dbReference type="ARBA" id="ARBA00005228"/>
    </source>
</evidence>
<comment type="similarity">
    <text evidence="1">Belongs to the peptidase S9A family.</text>
</comment>
<proteinExistence type="inferred from homology"/>
<gene>
    <name evidence="7" type="ORF">UABAM_03026</name>
</gene>
<dbReference type="PRINTS" id="PR00862">
    <property type="entry name" value="PROLIGOPTASE"/>
</dbReference>
<dbReference type="InterPro" id="IPR023302">
    <property type="entry name" value="Pept_S9A_N"/>
</dbReference>
<feature type="domain" description="Peptidase S9 prolyl oligopeptidase catalytic" evidence="5">
    <location>
        <begin position="477"/>
        <end position="691"/>
    </location>
</feature>